<feature type="compositionally biased region" description="Basic and acidic residues" evidence="1">
    <location>
        <begin position="1"/>
        <end position="26"/>
    </location>
</feature>
<protein>
    <submittedName>
        <fullName evidence="2">Uncharacterized protein</fullName>
    </submittedName>
</protein>
<keyword evidence="3" id="KW-1185">Reference proteome</keyword>
<dbReference type="EMBL" id="LT934119">
    <property type="protein sequence ID" value="VAI25711.1"/>
    <property type="molecule type" value="Genomic_DNA"/>
</dbReference>
<proteinExistence type="predicted"/>
<evidence type="ECO:0000256" key="1">
    <source>
        <dbReference type="SAM" id="MobiDB-lite"/>
    </source>
</evidence>
<evidence type="ECO:0000313" key="2">
    <source>
        <dbReference type="EMBL" id="VAI25711.1"/>
    </source>
</evidence>
<dbReference type="Gramene" id="TRITD5Av1G253550.1">
    <property type="protein sequence ID" value="TRITD5Av1G253550.1"/>
    <property type="gene ID" value="TRITD5Av1G253550"/>
</dbReference>
<sequence>MAEEGHPSRYVKLTKDQDAPGEDIRPGELNQPVHVPQLEGRRCGECGQVLPESYEPPADEPWSTGIFGCTDDPESCESTTLL</sequence>
<dbReference type="AlphaFoldDB" id="A0A9R0WWH4"/>
<feature type="region of interest" description="Disordered" evidence="1">
    <location>
        <begin position="1"/>
        <end position="30"/>
    </location>
</feature>
<evidence type="ECO:0000313" key="3">
    <source>
        <dbReference type="Proteomes" id="UP000324705"/>
    </source>
</evidence>
<name>A0A9R0WWH4_TRITD</name>
<dbReference type="Proteomes" id="UP000324705">
    <property type="component" value="Chromosome 5A"/>
</dbReference>
<gene>
    <name evidence="2" type="ORF">TRITD_5Av1G253550</name>
</gene>
<accession>A0A9R0WWH4</accession>
<dbReference type="OMA" id="EWTTGIC"/>
<organism evidence="2 3">
    <name type="scientific">Triticum turgidum subsp. durum</name>
    <name type="common">Durum wheat</name>
    <name type="synonym">Triticum durum</name>
    <dbReference type="NCBI Taxonomy" id="4567"/>
    <lineage>
        <taxon>Eukaryota</taxon>
        <taxon>Viridiplantae</taxon>
        <taxon>Streptophyta</taxon>
        <taxon>Embryophyta</taxon>
        <taxon>Tracheophyta</taxon>
        <taxon>Spermatophyta</taxon>
        <taxon>Magnoliopsida</taxon>
        <taxon>Liliopsida</taxon>
        <taxon>Poales</taxon>
        <taxon>Poaceae</taxon>
        <taxon>BOP clade</taxon>
        <taxon>Pooideae</taxon>
        <taxon>Triticodae</taxon>
        <taxon>Triticeae</taxon>
        <taxon>Triticinae</taxon>
        <taxon>Triticum</taxon>
    </lineage>
</organism>
<reference evidence="2 3" key="1">
    <citation type="submission" date="2017-09" db="EMBL/GenBank/DDBJ databases">
        <authorList>
            <consortium name="International Durum Wheat Genome Sequencing Consortium (IDWGSC)"/>
            <person name="Milanesi L."/>
        </authorList>
    </citation>
    <scope>NUCLEOTIDE SEQUENCE [LARGE SCALE GENOMIC DNA]</scope>
    <source>
        <strain evidence="3">cv. Svevo</strain>
    </source>
</reference>